<evidence type="ECO:0000259" key="1">
    <source>
        <dbReference type="Pfam" id="PF06223"/>
    </source>
</evidence>
<comment type="caution">
    <text evidence="2">The sequence shown here is derived from an EMBL/GenBank/DDBJ whole genome shotgun (WGS) entry which is preliminary data.</text>
</comment>
<name>A0ABR5W5R9_9VIBR</name>
<protein>
    <submittedName>
        <fullName evidence="2">Phage tail protein</fullName>
    </submittedName>
</protein>
<evidence type="ECO:0000313" key="3">
    <source>
        <dbReference type="Proteomes" id="UP000075609"/>
    </source>
</evidence>
<dbReference type="EMBL" id="LOBP01000046">
    <property type="protein sequence ID" value="KYN90553.1"/>
    <property type="molecule type" value="Genomic_DNA"/>
</dbReference>
<reference evidence="2 3" key="1">
    <citation type="submission" date="2015-12" db="EMBL/GenBank/DDBJ databases">
        <authorList>
            <person name="Tarr C.L."/>
            <person name="Gladney L.M."/>
        </authorList>
    </citation>
    <scope>NUCLEOTIDE SEQUENCE [LARGE SCALE GENOMIC DNA]</scope>
    <source>
        <strain evidence="2 3">1048-83</strain>
    </source>
</reference>
<accession>A0ABR5W5R9</accession>
<organism evidence="2 3">
    <name type="scientific">Vibrio cidicii</name>
    <dbReference type="NCBI Taxonomy" id="1763883"/>
    <lineage>
        <taxon>Bacteria</taxon>
        <taxon>Pseudomonadati</taxon>
        <taxon>Pseudomonadota</taxon>
        <taxon>Gammaproteobacteria</taxon>
        <taxon>Vibrionales</taxon>
        <taxon>Vibrionaceae</taxon>
        <taxon>Vibrio</taxon>
    </lineage>
</organism>
<feature type="domain" description="Minor tail T" evidence="1">
    <location>
        <begin position="8"/>
        <end position="82"/>
    </location>
</feature>
<proteinExistence type="predicted"/>
<dbReference type="RefSeq" id="WP_061899168.1">
    <property type="nucleotide sequence ID" value="NZ_LOBP01000046.1"/>
</dbReference>
<sequence>MLHSVSAQTVIEWKAHFSKHGFSRDMDNYRHAVACATNWNITAIAAGIKLDPPRSPLEFLPNYEPDDREMSDEEMMAMSAAAGGLRIECPDS</sequence>
<dbReference type="Pfam" id="PF06223">
    <property type="entry name" value="Phage_tail_T"/>
    <property type="match status" value="1"/>
</dbReference>
<evidence type="ECO:0000313" key="2">
    <source>
        <dbReference type="EMBL" id="KYN90553.1"/>
    </source>
</evidence>
<dbReference type="Proteomes" id="UP000075609">
    <property type="component" value="Unassembled WGS sequence"/>
</dbReference>
<keyword evidence="3" id="KW-1185">Reference proteome</keyword>
<gene>
    <name evidence="2" type="ORF">ATY35_09690</name>
</gene>
<dbReference type="InterPro" id="IPR009350">
    <property type="entry name" value="Phage_tail_T"/>
</dbReference>